<evidence type="ECO:0000256" key="11">
    <source>
        <dbReference type="SAM" id="MobiDB-lite"/>
    </source>
</evidence>
<feature type="region of interest" description="Disordered" evidence="11">
    <location>
        <begin position="1"/>
        <end position="38"/>
    </location>
</feature>
<keyword evidence="7 10" id="KW-0283">Flagellar rotation</keyword>
<keyword evidence="4" id="KW-1003">Cell membrane</keyword>
<keyword evidence="6 10" id="KW-0812">Transmembrane</keyword>
<gene>
    <name evidence="12" type="ORF">DCO17_03060</name>
</gene>
<dbReference type="GO" id="GO:0006935">
    <property type="term" value="P:chemotaxis"/>
    <property type="evidence" value="ECO:0007669"/>
    <property type="project" value="UniProtKB-KW"/>
</dbReference>
<dbReference type="GO" id="GO:0009425">
    <property type="term" value="C:bacterial-type flagellum basal body"/>
    <property type="evidence" value="ECO:0007669"/>
    <property type="project" value="InterPro"/>
</dbReference>
<keyword evidence="8 10" id="KW-1133">Transmembrane helix</keyword>
<keyword evidence="10" id="KW-0997">Cell inner membrane</keyword>
<dbReference type="RefSeq" id="WP_173955344.1">
    <property type="nucleotide sequence ID" value="NZ_CP028942.1"/>
</dbReference>
<protein>
    <recommendedName>
        <fullName evidence="10">Flagellar protein FliL</fullName>
    </recommendedName>
</protein>
<evidence type="ECO:0000256" key="5">
    <source>
        <dbReference type="ARBA" id="ARBA00022500"/>
    </source>
</evidence>
<keyword evidence="5 10" id="KW-0145">Chemotaxis</keyword>
<evidence type="ECO:0000256" key="6">
    <source>
        <dbReference type="ARBA" id="ARBA00022692"/>
    </source>
</evidence>
<comment type="subcellular location">
    <subcellularLocation>
        <location evidence="10">Cell inner membrane</location>
    </subcellularLocation>
    <subcellularLocation>
        <location evidence="2">Cell membrane</location>
        <topology evidence="2">Single-pass membrane protein</topology>
    </subcellularLocation>
</comment>
<evidence type="ECO:0000256" key="10">
    <source>
        <dbReference type="RuleBase" id="RU364125"/>
    </source>
</evidence>
<comment type="function">
    <text evidence="1 10">Controls the rotational direction of flagella during chemotaxis.</text>
</comment>
<accession>A0A6M9PWN4</accession>
<keyword evidence="13" id="KW-1185">Reference proteome</keyword>
<dbReference type="AlphaFoldDB" id="A0A6M9PWN4"/>
<dbReference type="GO" id="GO:0005886">
    <property type="term" value="C:plasma membrane"/>
    <property type="evidence" value="ECO:0007669"/>
    <property type="project" value="UniProtKB-SubCell"/>
</dbReference>
<keyword evidence="9 10" id="KW-0472">Membrane</keyword>
<evidence type="ECO:0000256" key="1">
    <source>
        <dbReference type="ARBA" id="ARBA00002254"/>
    </source>
</evidence>
<feature type="compositionally biased region" description="Low complexity" evidence="11">
    <location>
        <begin position="13"/>
        <end position="26"/>
    </location>
</feature>
<sequence length="250" mass="27351">MADEERVEPTLDPNAAAPQAAVAAPAGGHDSDEEAPKPKGKGKLLIIIALVVLIAGGVGGYMYMKHSAEEKHRLEEEAKRPENILKKQLMERKENAPPIYIPLEEMVVNLPGRGGEHYLQTKIVLRTNDSSTEGKIKNFMPVIRDKIITVLSSRQMQELATVEGKVMMAREIALVINSIIAPQLTAIYVLQQQPGTADMQNLERIGAVPKETSSGQKITGEAARAAAEFWNVTEMDLPVQAVLFSSFVMQ</sequence>
<evidence type="ECO:0000313" key="12">
    <source>
        <dbReference type="EMBL" id="QKM64302.1"/>
    </source>
</evidence>
<reference evidence="12 13" key="1">
    <citation type="submission" date="2018-04" db="EMBL/GenBank/DDBJ databases">
        <title>Polynucleobacter sp. UH21B genome.</title>
        <authorList>
            <person name="Hahn M.W."/>
        </authorList>
    </citation>
    <scope>NUCLEOTIDE SEQUENCE [LARGE SCALE GENOMIC DNA]</scope>
    <source>
        <strain evidence="12 13">MWH-UH21B</strain>
    </source>
</reference>
<evidence type="ECO:0000256" key="4">
    <source>
        <dbReference type="ARBA" id="ARBA00022475"/>
    </source>
</evidence>
<comment type="similarity">
    <text evidence="3 10">Belongs to the FliL family.</text>
</comment>
<evidence type="ECO:0000256" key="7">
    <source>
        <dbReference type="ARBA" id="ARBA00022779"/>
    </source>
</evidence>
<dbReference type="EMBL" id="CP028942">
    <property type="protein sequence ID" value="QKM64302.1"/>
    <property type="molecule type" value="Genomic_DNA"/>
</dbReference>
<dbReference type="Pfam" id="PF03748">
    <property type="entry name" value="FliL"/>
    <property type="match status" value="1"/>
</dbReference>
<dbReference type="PANTHER" id="PTHR35091">
    <property type="entry name" value="FLAGELLAR PROTEIN FLIL"/>
    <property type="match status" value="1"/>
</dbReference>
<evidence type="ECO:0000313" key="13">
    <source>
        <dbReference type="Proteomes" id="UP000503312"/>
    </source>
</evidence>
<evidence type="ECO:0000256" key="3">
    <source>
        <dbReference type="ARBA" id="ARBA00008281"/>
    </source>
</evidence>
<feature type="transmembrane region" description="Helical" evidence="10">
    <location>
        <begin position="44"/>
        <end position="64"/>
    </location>
</feature>
<name>A0A6M9PWN4_9BURK</name>
<evidence type="ECO:0000256" key="8">
    <source>
        <dbReference type="ARBA" id="ARBA00022989"/>
    </source>
</evidence>
<evidence type="ECO:0000256" key="2">
    <source>
        <dbReference type="ARBA" id="ARBA00004162"/>
    </source>
</evidence>
<dbReference type="InterPro" id="IPR005503">
    <property type="entry name" value="FliL"/>
</dbReference>
<proteinExistence type="inferred from homology"/>
<evidence type="ECO:0000256" key="9">
    <source>
        <dbReference type="ARBA" id="ARBA00023136"/>
    </source>
</evidence>
<dbReference type="Proteomes" id="UP000503312">
    <property type="component" value="Chromosome"/>
</dbReference>
<dbReference type="PANTHER" id="PTHR35091:SF2">
    <property type="entry name" value="FLAGELLAR PROTEIN FLIL"/>
    <property type="match status" value="1"/>
</dbReference>
<dbReference type="KEGG" id="ptrp:DCO17_03060"/>
<dbReference type="GO" id="GO:0071978">
    <property type="term" value="P:bacterial-type flagellum-dependent swarming motility"/>
    <property type="evidence" value="ECO:0007669"/>
    <property type="project" value="TreeGrafter"/>
</dbReference>
<organism evidence="12 13">
    <name type="scientific">Polynucleobacter tropicus</name>
    <dbReference type="NCBI Taxonomy" id="1743174"/>
    <lineage>
        <taxon>Bacteria</taxon>
        <taxon>Pseudomonadati</taxon>
        <taxon>Pseudomonadota</taxon>
        <taxon>Betaproteobacteria</taxon>
        <taxon>Burkholderiales</taxon>
        <taxon>Burkholderiaceae</taxon>
        <taxon>Polynucleobacter</taxon>
    </lineage>
</organism>